<keyword evidence="5" id="KW-1185">Reference proteome</keyword>
<dbReference type="InterPro" id="IPR032567">
    <property type="entry name" value="RTL1-rel"/>
</dbReference>
<dbReference type="PROSITE" id="PS50158">
    <property type="entry name" value="ZF_CCHC"/>
    <property type="match status" value="1"/>
</dbReference>
<dbReference type="PANTHER" id="PTHR15503:SF45">
    <property type="entry name" value="RNA-DIRECTED DNA POLYMERASE HOMOLOG"/>
    <property type="match status" value="1"/>
</dbReference>
<reference evidence="4" key="1">
    <citation type="journal article" date="2022" name="Int. J. Mol. Sci.">
        <title>Draft Genome of Tanacetum Coccineum: Genomic Comparison of Closely Related Tanacetum-Family Plants.</title>
        <authorList>
            <person name="Yamashiro T."/>
            <person name="Shiraishi A."/>
            <person name="Nakayama K."/>
            <person name="Satake H."/>
        </authorList>
    </citation>
    <scope>NUCLEOTIDE SEQUENCE</scope>
</reference>
<feature type="compositionally biased region" description="Basic and acidic residues" evidence="2">
    <location>
        <begin position="264"/>
        <end position="276"/>
    </location>
</feature>
<proteinExistence type="predicted"/>
<keyword evidence="1" id="KW-0863">Zinc-finger</keyword>
<keyword evidence="4" id="KW-0808">Transferase</keyword>
<protein>
    <submittedName>
        <fullName evidence="4">Reverse transcriptase domain-containing protein</fullName>
    </submittedName>
</protein>
<evidence type="ECO:0000313" key="4">
    <source>
        <dbReference type="EMBL" id="GJU00260.1"/>
    </source>
</evidence>
<evidence type="ECO:0000256" key="2">
    <source>
        <dbReference type="SAM" id="MobiDB-lite"/>
    </source>
</evidence>
<reference evidence="4" key="2">
    <citation type="submission" date="2022-01" db="EMBL/GenBank/DDBJ databases">
        <authorList>
            <person name="Yamashiro T."/>
            <person name="Shiraishi A."/>
            <person name="Satake H."/>
            <person name="Nakayama K."/>
        </authorList>
    </citation>
    <scope>NUCLEOTIDE SEQUENCE</scope>
</reference>
<feature type="compositionally biased region" description="Low complexity" evidence="2">
    <location>
        <begin position="253"/>
        <end position="263"/>
    </location>
</feature>
<keyword evidence="1" id="KW-0479">Metal-binding</keyword>
<accession>A0ABQ5IKP9</accession>
<organism evidence="4 5">
    <name type="scientific">Tanacetum coccineum</name>
    <dbReference type="NCBI Taxonomy" id="301880"/>
    <lineage>
        <taxon>Eukaryota</taxon>
        <taxon>Viridiplantae</taxon>
        <taxon>Streptophyta</taxon>
        <taxon>Embryophyta</taxon>
        <taxon>Tracheophyta</taxon>
        <taxon>Spermatophyta</taxon>
        <taxon>Magnoliopsida</taxon>
        <taxon>eudicotyledons</taxon>
        <taxon>Gunneridae</taxon>
        <taxon>Pentapetalae</taxon>
        <taxon>asterids</taxon>
        <taxon>campanulids</taxon>
        <taxon>Asterales</taxon>
        <taxon>Asteraceae</taxon>
        <taxon>Asteroideae</taxon>
        <taxon>Anthemideae</taxon>
        <taxon>Anthemidinae</taxon>
        <taxon>Tanacetum</taxon>
    </lineage>
</organism>
<dbReference type="GO" id="GO:0003964">
    <property type="term" value="F:RNA-directed DNA polymerase activity"/>
    <property type="evidence" value="ECO:0007669"/>
    <property type="project" value="UniProtKB-KW"/>
</dbReference>
<dbReference type="InterPro" id="IPR001878">
    <property type="entry name" value="Znf_CCHC"/>
</dbReference>
<evidence type="ECO:0000313" key="5">
    <source>
        <dbReference type="Proteomes" id="UP001151760"/>
    </source>
</evidence>
<comment type="caution">
    <text evidence="4">The sequence shown here is derived from an EMBL/GenBank/DDBJ whole genome shotgun (WGS) entry which is preliminary data.</text>
</comment>
<feature type="domain" description="CCHC-type" evidence="3">
    <location>
        <begin position="316"/>
        <end position="332"/>
    </location>
</feature>
<evidence type="ECO:0000256" key="1">
    <source>
        <dbReference type="PROSITE-ProRule" id="PRU00047"/>
    </source>
</evidence>
<dbReference type="Pfam" id="PF19259">
    <property type="entry name" value="Ty3_capsid"/>
    <property type="match status" value="1"/>
</dbReference>
<feature type="region of interest" description="Disordered" evidence="2">
    <location>
        <begin position="245"/>
        <end position="276"/>
    </location>
</feature>
<evidence type="ECO:0000259" key="3">
    <source>
        <dbReference type="PROSITE" id="PS50158"/>
    </source>
</evidence>
<dbReference type="Proteomes" id="UP001151760">
    <property type="component" value="Unassembled WGS sequence"/>
</dbReference>
<keyword evidence="4" id="KW-0695">RNA-directed DNA polymerase</keyword>
<name>A0ABQ5IKP9_9ASTR</name>
<dbReference type="InterPro" id="IPR045358">
    <property type="entry name" value="Ty3_capsid"/>
</dbReference>
<keyword evidence="1" id="KW-0862">Zinc</keyword>
<gene>
    <name evidence="4" type="ORF">Tco_1110598</name>
</gene>
<dbReference type="EMBL" id="BQNB010020846">
    <property type="protein sequence ID" value="GJU00260.1"/>
    <property type="molecule type" value="Genomic_DNA"/>
</dbReference>
<dbReference type="PANTHER" id="PTHR15503">
    <property type="entry name" value="LDOC1 RELATED"/>
    <property type="match status" value="1"/>
</dbReference>
<keyword evidence="4" id="KW-0548">Nucleotidyltransferase</keyword>
<sequence length="426" mass="47886">MPPKRRSQTNPPPLLTQEAVNQLVRDGIEAAIRAERERVREEATRAGGLAGGPAAAPVARECTFTGFMKCGPTQFHGTEGAVGICHWFEKMESTFGISECAERRKVKFATATLHGRALTWWNSQVATIGLEVANGKPWTEVKRMMTDEFYPTEEVRRLEDELRHLKLRDMNIAAYTDRFNELALLCPDVVPNEKKKVELYIKELPEIIKGETTSSRPATLNEAVRMAHTLMEQKIQDKAERIAESNKRKWESNNNNYHNNNRGNYRDNDRHNQYNDRRQGGARAMTTEQNDDVDQGGPAPNCNRCGLCHFGQCPSKCNRCGRRGHKANDCRKRTDHRLICSVDGQHVRSKGRSFRLVLLQCPVVDTEDSGSAREGFVQTTFGNEIRYWLKLTWVAGSKGMGVCGDSDDVCKGLVGGVCGSCCEDYD</sequence>